<sequence length="257" mass="27620">MQQLADPSTAAVSFRGLGKTFGDKVAVYPFAFDVPRGSFYGLVGPNGAGKTTTLSMLTGLLRPDMGHAYVHGVDVWEQPLVAKQKLGVLADGMRLFDRLSGRQLITYTGRLRGMDAAVVDERVEDLLRVMDLQGAADKQVVDYSAGMHKKVALACAMVHAPQVLVLDEPFEAVDPVSSANIRDILNTYVEQGGTVLISSHVMDLVQRMCSHVAVIAQGELKAAGTVDDVRGGMSLEDRFVDLVGGRGEHGGLSWLHN</sequence>
<dbReference type="AlphaFoldDB" id="A0AAP4C5B2"/>
<dbReference type="RefSeq" id="WP_109303390.1">
    <property type="nucleotide sequence ID" value="NZ_JASODW010000001.1"/>
</dbReference>
<keyword evidence="9" id="KW-1185">Reference proteome</keyword>
<dbReference type="Gene3D" id="3.40.50.300">
    <property type="entry name" value="P-loop containing nucleotide triphosphate hydrolases"/>
    <property type="match status" value="1"/>
</dbReference>
<keyword evidence="5" id="KW-0046">Antibiotic resistance</keyword>
<evidence type="ECO:0000256" key="2">
    <source>
        <dbReference type="ARBA" id="ARBA00022448"/>
    </source>
</evidence>
<keyword evidence="3" id="KW-0547">Nucleotide-binding</keyword>
<dbReference type="PANTHER" id="PTHR42711:SF19">
    <property type="entry name" value="DOXORUBICIN RESISTANCE ATP-BINDING PROTEIN DRRA"/>
    <property type="match status" value="1"/>
</dbReference>
<gene>
    <name evidence="8" type="ORF">CAY35_03840</name>
    <name evidence="7" type="ORF">QP116_01095</name>
</gene>
<dbReference type="Proteomes" id="UP001240483">
    <property type="component" value="Unassembled WGS sequence"/>
</dbReference>
<dbReference type="InterPro" id="IPR027417">
    <property type="entry name" value="P-loop_NTPase"/>
</dbReference>
<dbReference type="SMART" id="SM00382">
    <property type="entry name" value="AAA"/>
    <property type="match status" value="1"/>
</dbReference>
<reference evidence="7" key="2">
    <citation type="submission" date="2023-05" db="EMBL/GenBank/DDBJ databases">
        <title>Cataloging the Phylogenetic Diversity of Human Bladder Bacteria.</title>
        <authorList>
            <person name="Du J."/>
        </authorList>
    </citation>
    <scope>NUCLEOTIDE SEQUENCE</scope>
    <source>
        <strain evidence="7">UMB9978</strain>
    </source>
</reference>
<proteinExistence type="predicted"/>
<protein>
    <submittedName>
        <fullName evidence="7 8">ABC transporter</fullName>
    </submittedName>
</protein>
<dbReference type="GO" id="GO:0046677">
    <property type="term" value="P:response to antibiotic"/>
    <property type="evidence" value="ECO:0007669"/>
    <property type="project" value="UniProtKB-KW"/>
</dbReference>
<dbReference type="GO" id="GO:0016887">
    <property type="term" value="F:ATP hydrolysis activity"/>
    <property type="evidence" value="ECO:0007669"/>
    <property type="project" value="InterPro"/>
</dbReference>
<evidence type="ECO:0000256" key="3">
    <source>
        <dbReference type="ARBA" id="ARBA00022741"/>
    </source>
</evidence>
<evidence type="ECO:0000259" key="6">
    <source>
        <dbReference type="PROSITE" id="PS50893"/>
    </source>
</evidence>
<keyword evidence="4 7" id="KW-0067">ATP-binding</keyword>
<accession>A0AAP4C5B2</accession>
<dbReference type="CDD" id="cd03230">
    <property type="entry name" value="ABC_DR_subfamily_A"/>
    <property type="match status" value="1"/>
</dbReference>
<evidence type="ECO:0000313" key="9">
    <source>
        <dbReference type="Proteomes" id="UP000245514"/>
    </source>
</evidence>
<organism evidence="7 10">
    <name type="scientific">Pseudoglutamicibacter cumminsii</name>
    <dbReference type="NCBI Taxonomy" id="156979"/>
    <lineage>
        <taxon>Bacteria</taxon>
        <taxon>Bacillati</taxon>
        <taxon>Actinomycetota</taxon>
        <taxon>Actinomycetes</taxon>
        <taxon>Micrococcales</taxon>
        <taxon>Micrococcaceae</taxon>
        <taxon>Pseudoglutamicibacter</taxon>
    </lineage>
</organism>
<comment type="caution">
    <text evidence="7">The sequence shown here is derived from an EMBL/GenBank/DDBJ whole genome shotgun (WGS) entry which is preliminary data.</text>
</comment>
<dbReference type="InterPro" id="IPR003439">
    <property type="entry name" value="ABC_transporter-like_ATP-bd"/>
</dbReference>
<dbReference type="PROSITE" id="PS50893">
    <property type="entry name" value="ABC_TRANSPORTER_2"/>
    <property type="match status" value="1"/>
</dbReference>
<evidence type="ECO:0000256" key="5">
    <source>
        <dbReference type="ARBA" id="ARBA00023251"/>
    </source>
</evidence>
<comment type="subcellular location">
    <subcellularLocation>
        <location evidence="1">Cell membrane</location>
        <topology evidence="1">Peripheral membrane protein</topology>
    </subcellularLocation>
</comment>
<dbReference type="GO" id="GO:0005524">
    <property type="term" value="F:ATP binding"/>
    <property type="evidence" value="ECO:0007669"/>
    <property type="project" value="UniProtKB-KW"/>
</dbReference>
<dbReference type="GO" id="GO:0005886">
    <property type="term" value="C:plasma membrane"/>
    <property type="evidence" value="ECO:0007669"/>
    <property type="project" value="UniProtKB-SubCell"/>
</dbReference>
<evidence type="ECO:0000313" key="7">
    <source>
        <dbReference type="EMBL" id="MDK6274354.1"/>
    </source>
</evidence>
<dbReference type="InterPro" id="IPR003593">
    <property type="entry name" value="AAA+_ATPase"/>
</dbReference>
<reference evidence="8 9" key="1">
    <citation type="submission" date="2018-05" db="EMBL/GenBank/DDBJ databases">
        <title>Draft Genome Sequence of Arthrobacter cumminsii IME1328, Isolated from a Patient Who Suffered from Foot Ulcers in China.</title>
        <authorList>
            <person name="Li M."/>
            <person name="Jiang Z."/>
            <person name="Sun Q."/>
            <person name="Tong Y."/>
        </authorList>
    </citation>
    <scope>NUCLEOTIDE SEQUENCE [LARGE SCALE GENOMIC DNA]</scope>
    <source>
        <strain evidence="8 9">IME1328</strain>
    </source>
</reference>
<dbReference type="InterPro" id="IPR050763">
    <property type="entry name" value="ABC_transporter_ATP-binding"/>
</dbReference>
<dbReference type="EMBL" id="QFWG01000003">
    <property type="protein sequence ID" value="PWI28154.1"/>
    <property type="molecule type" value="Genomic_DNA"/>
</dbReference>
<name>A0AAP4C5B2_9MICC</name>
<dbReference type="SUPFAM" id="SSF52540">
    <property type="entry name" value="P-loop containing nucleoside triphosphate hydrolases"/>
    <property type="match status" value="1"/>
</dbReference>
<dbReference type="EMBL" id="JASODW010000001">
    <property type="protein sequence ID" value="MDK6274354.1"/>
    <property type="molecule type" value="Genomic_DNA"/>
</dbReference>
<evidence type="ECO:0000256" key="4">
    <source>
        <dbReference type="ARBA" id="ARBA00022840"/>
    </source>
</evidence>
<dbReference type="Pfam" id="PF00005">
    <property type="entry name" value="ABC_tran"/>
    <property type="match status" value="1"/>
</dbReference>
<evidence type="ECO:0000256" key="1">
    <source>
        <dbReference type="ARBA" id="ARBA00004202"/>
    </source>
</evidence>
<evidence type="ECO:0000313" key="8">
    <source>
        <dbReference type="EMBL" id="PWI28154.1"/>
    </source>
</evidence>
<dbReference type="PANTHER" id="PTHR42711">
    <property type="entry name" value="ABC TRANSPORTER ATP-BINDING PROTEIN"/>
    <property type="match status" value="1"/>
</dbReference>
<feature type="domain" description="ABC transporter" evidence="6">
    <location>
        <begin position="12"/>
        <end position="242"/>
    </location>
</feature>
<dbReference type="Proteomes" id="UP000245514">
    <property type="component" value="Unassembled WGS sequence"/>
</dbReference>
<evidence type="ECO:0000313" key="10">
    <source>
        <dbReference type="Proteomes" id="UP001240483"/>
    </source>
</evidence>
<keyword evidence="2" id="KW-0813">Transport</keyword>